<keyword evidence="4" id="KW-0677">Repeat</keyword>
<dbReference type="SUPFAM" id="SSF57889">
    <property type="entry name" value="Cysteine-rich domain"/>
    <property type="match status" value="2"/>
</dbReference>
<evidence type="ECO:0000256" key="2">
    <source>
        <dbReference type="ARBA" id="ARBA00022448"/>
    </source>
</evidence>
<feature type="domain" description="Phorbol-ester/DAG-type" evidence="8">
    <location>
        <begin position="278"/>
        <end position="332"/>
    </location>
</feature>
<sequence length="814" mass="92957">MENILPCNDTSHLSVITLMETKEDRCEECGGKISSTAFTCILCNVWKHISCADKLNSDLPHEIVHPLHLQHRLQLEWRYEKDFICDKCLYVSTAGYRYICSSCDFNLDLTCASSASAQLPKDQEPLRFKDGKRKTISHYSHFHEMSFFKYRKKGDGWDSYCKAYCKACGKDCGGASVYRCVPCNFSLYLKCVVSSSAKHKYHRHPLMMELIKEDDSEEYYCDVCENERNPKDPDKVSLVKVPSSSPPPMEIKALFVDEMKQNEGTDVIRTLIRPIIHRHQMYEVTEELKRKTYCYGCRLVLNGWGKFAYSCEHCDFDLHTICANSLRRPLKCEFLQDDLYYFGRNHKSFNGSPFSSIKFDCCECDGRSNGEPFYRCLNDTVKSKYHIHPLILKDSFIEDDSAKYYCDFCEEERNPNDDIYYCQECNGQIIAHIECVLPEVNDYIEIRKNNHEERLRKKLQAIILFTKLLSNECRAPIEEVIQAGVIPRFVELLDSPNDDVRKMVAWALGKIASNSLRCRDQVIGHGALLPLLALLNEHAELPILRIATQSLSMFCEPPFDQVKLVLPTLARIIHSNDDESVLEHVCWALAYLCDATNDKIQAVIEADVCGRLVELLMHPSPSVIAPALYTIGRIVTHVQVQSVISRQALPCLLNLLTNNYKKSIKEFACSIISNIMVGNDEHIQAVIEANIIAPLVHLLQNAEFDIKKQAAWAISIATDGTHDQIRFLVSQGCIKPLCDFLNCPDPEVVSVCLQGLENILKVGEAEKNMGTTGKVNLYAQMIDAAKGREKIEYLRFHDNTNIYEKVVKVLETYW</sequence>
<dbReference type="InterPro" id="IPR002219">
    <property type="entry name" value="PKC_DAG/PE"/>
</dbReference>
<protein>
    <recommendedName>
        <fullName evidence="8">Phorbol-ester/DAG-type domain-containing protein</fullName>
    </recommendedName>
</protein>
<evidence type="ECO:0000256" key="1">
    <source>
        <dbReference type="ARBA" id="ARBA00010394"/>
    </source>
</evidence>
<dbReference type="Gene3D" id="1.25.10.10">
    <property type="entry name" value="Leucine-rich Repeat Variant"/>
    <property type="match status" value="1"/>
</dbReference>
<comment type="similarity">
    <text evidence="1">Belongs to the importin alpha family.</text>
</comment>
<evidence type="ECO:0000259" key="8">
    <source>
        <dbReference type="PROSITE" id="PS50081"/>
    </source>
</evidence>
<reference evidence="9 10" key="1">
    <citation type="submission" date="2023-03" db="EMBL/GenBank/DDBJ databases">
        <title>WGS of Gossypium arboreum.</title>
        <authorList>
            <person name="Yu D."/>
        </authorList>
    </citation>
    <scope>NUCLEOTIDE SEQUENCE [LARGE SCALE GENOMIC DNA]</scope>
    <source>
        <tissue evidence="9">Leaf</tissue>
    </source>
</reference>
<evidence type="ECO:0000256" key="4">
    <source>
        <dbReference type="ARBA" id="ARBA00022737"/>
    </source>
</evidence>
<dbReference type="PROSITE" id="PS50081">
    <property type="entry name" value="ZF_DAG_PE_2"/>
    <property type="match status" value="1"/>
</dbReference>
<name>A0ABR0N7G6_GOSAR</name>
<dbReference type="Pfam" id="PF16186">
    <property type="entry name" value="Arm_3"/>
    <property type="match status" value="1"/>
</dbReference>
<accession>A0ABR0N7G6</accession>
<dbReference type="PANTHER" id="PTHR23316">
    <property type="entry name" value="IMPORTIN ALPHA"/>
    <property type="match status" value="1"/>
</dbReference>
<dbReference type="Pfam" id="PF00514">
    <property type="entry name" value="Arm"/>
    <property type="match status" value="5"/>
</dbReference>
<keyword evidence="10" id="KW-1185">Reference proteome</keyword>
<comment type="caution">
    <text evidence="9">The sequence shown here is derived from an EMBL/GenBank/DDBJ whole genome shotgun (WGS) entry which is preliminary data.</text>
</comment>
<feature type="repeat" description="ARM" evidence="7">
    <location>
        <begin position="484"/>
        <end position="514"/>
    </location>
</feature>
<dbReference type="InterPro" id="IPR046349">
    <property type="entry name" value="C1-like_sf"/>
</dbReference>
<dbReference type="Pfam" id="PF03107">
    <property type="entry name" value="C1_2"/>
    <property type="match status" value="2"/>
</dbReference>
<dbReference type="SMART" id="SM00185">
    <property type="entry name" value="ARM"/>
    <property type="match status" value="6"/>
</dbReference>
<dbReference type="InterPro" id="IPR000225">
    <property type="entry name" value="Armadillo"/>
</dbReference>
<evidence type="ECO:0000256" key="3">
    <source>
        <dbReference type="ARBA" id="ARBA00022723"/>
    </source>
</evidence>
<dbReference type="Proteomes" id="UP001358586">
    <property type="component" value="Chromosome 11"/>
</dbReference>
<dbReference type="PROSITE" id="PS50176">
    <property type="entry name" value="ARM_REPEAT"/>
    <property type="match status" value="1"/>
</dbReference>
<dbReference type="InterPro" id="IPR032413">
    <property type="entry name" value="Arm_3"/>
</dbReference>
<keyword evidence="3" id="KW-0479">Metal-binding</keyword>
<keyword evidence="5" id="KW-0862">Zinc</keyword>
<dbReference type="InterPro" id="IPR016024">
    <property type="entry name" value="ARM-type_fold"/>
</dbReference>
<gene>
    <name evidence="9" type="ORF">PVK06_041170</name>
</gene>
<dbReference type="SUPFAM" id="SSF48371">
    <property type="entry name" value="ARM repeat"/>
    <property type="match status" value="1"/>
</dbReference>
<evidence type="ECO:0000313" key="10">
    <source>
        <dbReference type="Proteomes" id="UP001358586"/>
    </source>
</evidence>
<dbReference type="Gene3D" id="3.30.60.20">
    <property type="match status" value="1"/>
</dbReference>
<keyword evidence="2" id="KW-0813">Transport</keyword>
<evidence type="ECO:0000256" key="7">
    <source>
        <dbReference type="PROSITE-ProRule" id="PRU00259"/>
    </source>
</evidence>
<dbReference type="EMBL" id="JARKNE010000011">
    <property type="protein sequence ID" value="KAK5786533.1"/>
    <property type="molecule type" value="Genomic_DNA"/>
</dbReference>
<dbReference type="InterPro" id="IPR011989">
    <property type="entry name" value="ARM-like"/>
</dbReference>
<evidence type="ECO:0000256" key="5">
    <source>
        <dbReference type="ARBA" id="ARBA00022833"/>
    </source>
</evidence>
<evidence type="ECO:0000256" key="6">
    <source>
        <dbReference type="ARBA" id="ARBA00022927"/>
    </source>
</evidence>
<dbReference type="InterPro" id="IPR004146">
    <property type="entry name" value="DC1"/>
</dbReference>
<proteinExistence type="inferred from homology"/>
<keyword evidence="6" id="KW-0653">Protein transport</keyword>
<organism evidence="9 10">
    <name type="scientific">Gossypium arboreum</name>
    <name type="common">Tree cotton</name>
    <name type="synonym">Gossypium nanking</name>
    <dbReference type="NCBI Taxonomy" id="29729"/>
    <lineage>
        <taxon>Eukaryota</taxon>
        <taxon>Viridiplantae</taxon>
        <taxon>Streptophyta</taxon>
        <taxon>Embryophyta</taxon>
        <taxon>Tracheophyta</taxon>
        <taxon>Spermatophyta</taxon>
        <taxon>Magnoliopsida</taxon>
        <taxon>eudicotyledons</taxon>
        <taxon>Gunneridae</taxon>
        <taxon>Pentapetalae</taxon>
        <taxon>rosids</taxon>
        <taxon>malvids</taxon>
        <taxon>Malvales</taxon>
        <taxon>Malvaceae</taxon>
        <taxon>Malvoideae</taxon>
        <taxon>Gossypium</taxon>
    </lineage>
</organism>
<evidence type="ECO:0000313" key="9">
    <source>
        <dbReference type="EMBL" id="KAK5786533.1"/>
    </source>
</evidence>